<dbReference type="EMBL" id="BART01003172">
    <property type="protein sequence ID" value="GAG72686.1"/>
    <property type="molecule type" value="Genomic_DNA"/>
</dbReference>
<dbReference type="InterPro" id="IPR000962">
    <property type="entry name" value="Znf_DskA_TraR"/>
</dbReference>
<reference evidence="5" key="1">
    <citation type="journal article" date="2014" name="Front. Microbiol.">
        <title>High frequency of phylogenetically diverse reductive dehalogenase-homologous genes in deep subseafloor sedimentary metagenomes.</title>
        <authorList>
            <person name="Kawai M."/>
            <person name="Futagami T."/>
            <person name="Toyoda A."/>
            <person name="Takaki Y."/>
            <person name="Nishi S."/>
            <person name="Hori S."/>
            <person name="Arai W."/>
            <person name="Tsubouchi T."/>
            <person name="Morono Y."/>
            <person name="Uchiyama I."/>
            <person name="Ito T."/>
            <person name="Fujiyama A."/>
            <person name="Inagaki F."/>
            <person name="Takami H."/>
        </authorList>
    </citation>
    <scope>NUCLEOTIDE SEQUENCE</scope>
    <source>
        <strain evidence="5">Expedition CK06-06</strain>
    </source>
</reference>
<keyword evidence="3" id="KW-0862">Zinc</keyword>
<proteinExistence type="predicted"/>
<dbReference type="AlphaFoldDB" id="X1BKP4"/>
<dbReference type="GO" id="GO:0008270">
    <property type="term" value="F:zinc ion binding"/>
    <property type="evidence" value="ECO:0007669"/>
    <property type="project" value="UniProtKB-KW"/>
</dbReference>
<evidence type="ECO:0000259" key="4">
    <source>
        <dbReference type="Pfam" id="PF01258"/>
    </source>
</evidence>
<evidence type="ECO:0000313" key="5">
    <source>
        <dbReference type="EMBL" id="GAG72686.1"/>
    </source>
</evidence>
<evidence type="ECO:0000256" key="1">
    <source>
        <dbReference type="ARBA" id="ARBA00022723"/>
    </source>
</evidence>
<organism evidence="5">
    <name type="scientific">marine sediment metagenome</name>
    <dbReference type="NCBI Taxonomy" id="412755"/>
    <lineage>
        <taxon>unclassified sequences</taxon>
        <taxon>metagenomes</taxon>
        <taxon>ecological metagenomes</taxon>
    </lineage>
</organism>
<sequence length="112" mass="12859">DAESRWHAQLKAYQIMPDADLLAVQLVQISIPLEKLLSKPAYRVNCEACGEEIINEREVTLEGKILCRTCAGQSYYRLVAQDMNQPLWQVGGEVTSTIQPKTKFRHQRRSER</sequence>
<evidence type="ECO:0000256" key="2">
    <source>
        <dbReference type="ARBA" id="ARBA00022771"/>
    </source>
</evidence>
<keyword evidence="2" id="KW-0863">Zinc-finger</keyword>
<name>X1BKP4_9ZZZZ</name>
<comment type="caution">
    <text evidence="5">The sequence shown here is derived from an EMBL/GenBank/DDBJ whole genome shotgun (WGS) entry which is preliminary data.</text>
</comment>
<protein>
    <recommendedName>
        <fullName evidence="4">Zinc finger DksA/TraR C4-type domain-containing protein</fullName>
    </recommendedName>
</protein>
<dbReference type="InterPro" id="IPR053194">
    <property type="entry name" value="tRNA_methyltr_O"/>
</dbReference>
<gene>
    <name evidence="5" type="ORF">S01H4_08983</name>
</gene>
<dbReference type="PANTHER" id="PTHR39418">
    <property type="entry name" value="DEHYDROGENASE-RELATED"/>
    <property type="match status" value="1"/>
</dbReference>
<evidence type="ECO:0000256" key="3">
    <source>
        <dbReference type="ARBA" id="ARBA00022833"/>
    </source>
</evidence>
<keyword evidence="1" id="KW-0479">Metal-binding</keyword>
<feature type="domain" description="Zinc finger DksA/TraR C4-type" evidence="4">
    <location>
        <begin position="42"/>
        <end position="76"/>
    </location>
</feature>
<feature type="non-terminal residue" evidence="5">
    <location>
        <position position="1"/>
    </location>
</feature>
<dbReference type="Pfam" id="PF01258">
    <property type="entry name" value="zf-dskA_traR"/>
    <property type="match status" value="1"/>
</dbReference>
<accession>X1BKP4</accession>
<dbReference type="PANTHER" id="PTHR39418:SF1">
    <property type="entry name" value="DEHYDROGENASE"/>
    <property type="match status" value="1"/>
</dbReference>